<proteinExistence type="predicted"/>
<dbReference type="InterPro" id="IPR006813">
    <property type="entry name" value="Glyco_trans_17"/>
</dbReference>
<protein>
    <submittedName>
        <fullName evidence="2">Uncharacterized protein</fullName>
    </submittedName>
</protein>
<dbReference type="AlphaFoldDB" id="A0A0G4GGY0"/>
<dbReference type="PANTHER" id="PTHR12224:SF0">
    <property type="entry name" value="BETA-1,4-MANNOSYL-GLYCOPROTEIN 4-BETA-N-ACETYLGLUCOSAMINYLTRANSFERASE"/>
    <property type="match status" value="1"/>
</dbReference>
<dbReference type="GO" id="GO:0016020">
    <property type="term" value="C:membrane"/>
    <property type="evidence" value="ECO:0007669"/>
    <property type="project" value="InterPro"/>
</dbReference>
<sequence length="385" mass="41634">MLSTLLALEKSDKERPGKGSWRGIRQCLVQFFSRDRALIAGLLAFVLLCATVEFFDLPSISQMTRRRPGLGRRPLVNYGYTGENSCALHGLEVREVPAMVVDSFIYGGEAGMLELRLVELNSTVDFFVVIERRCPLSDTTSEAAIRSSTPAAAALGDRLVVVTPDCGELDGGLSGERRELQLVTSALTGGLRKIAEKLPVQSDNTVVIHSRGVAEFARPSTLALLGNCLGFQPITCLASRRYLFTFEFRHRSHSESLVAVQFRSLKQLGRDIERARSAPMGSGCLADAGWAIENAMVEEEALASDREGGSVSGDTAPSWRRDGHHRWADLCGGGGGVGVDGIGRSPNGVQVETSLVGLPSVIQADPQRFRHLLPGRCASPLSTRR</sequence>
<evidence type="ECO:0000256" key="1">
    <source>
        <dbReference type="SAM" id="MobiDB-lite"/>
    </source>
</evidence>
<evidence type="ECO:0000313" key="3">
    <source>
        <dbReference type="Proteomes" id="UP000041254"/>
    </source>
</evidence>
<keyword evidence="3" id="KW-1185">Reference proteome</keyword>
<feature type="region of interest" description="Disordered" evidence="1">
    <location>
        <begin position="302"/>
        <end position="321"/>
    </location>
</feature>
<dbReference type="GO" id="GO:0006044">
    <property type="term" value="P:N-acetylglucosamine metabolic process"/>
    <property type="evidence" value="ECO:0007669"/>
    <property type="project" value="TreeGrafter"/>
</dbReference>
<dbReference type="PANTHER" id="PTHR12224">
    <property type="entry name" value="BETA-1,4-MANNOSYL-GLYCOPROTEIN BETA-1,4-N-ACETYLGLUCOSAMINYL-TRANSFERASE"/>
    <property type="match status" value="1"/>
</dbReference>
<dbReference type="InParanoid" id="A0A0G4GGY0"/>
<dbReference type="STRING" id="1169540.A0A0G4GGY0"/>
<dbReference type="Pfam" id="PF04724">
    <property type="entry name" value="Glyco_transf_17"/>
    <property type="match status" value="1"/>
</dbReference>
<gene>
    <name evidence="2" type="ORF">Vbra_23048</name>
</gene>
<dbReference type="GO" id="GO:0003830">
    <property type="term" value="F:beta-1,4-mannosylglycoprotein 4-beta-N-acetylglucosaminyltransferase activity"/>
    <property type="evidence" value="ECO:0007669"/>
    <property type="project" value="InterPro"/>
</dbReference>
<dbReference type="EMBL" id="CDMY01000663">
    <property type="protein sequence ID" value="CEM28863.1"/>
    <property type="molecule type" value="Genomic_DNA"/>
</dbReference>
<accession>A0A0G4GGY0</accession>
<organism evidence="2 3">
    <name type="scientific">Vitrella brassicaformis (strain CCMP3155)</name>
    <dbReference type="NCBI Taxonomy" id="1169540"/>
    <lineage>
        <taxon>Eukaryota</taxon>
        <taxon>Sar</taxon>
        <taxon>Alveolata</taxon>
        <taxon>Colpodellida</taxon>
        <taxon>Vitrellaceae</taxon>
        <taxon>Vitrella</taxon>
    </lineage>
</organism>
<reference evidence="2 3" key="1">
    <citation type="submission" date="2014-11" db="EMBL/GenBank/DDBJ databases">
        <authorList>
            <person name="Zhu J."/>
            <person name="Qi W."/>
            <person name="Song R."/>
        </authorList>
    </citation>
    <scope>NUCLEOTIDE SEQUENCE [LARGE SCALE GENOMIC DNA]</scope>
</reference>
<dbReference type="OrthoDB" id="6474464at2759"/>
<evidence type="ECO:0000313" key="2">
    <source>
        <dbReference type="EMBL" id="CEM28863.1"/>
    </source>
</evidence>
<dbReference type="VEuPathDB" id="CryptoDB:Vbra_23048"/>
<name>A0A0G4GGY0_VITBC</name>
<dbReference type="Proteomes" id="UP000041254">
    <property type="component" value="Unassembled WGS sequence"/>
</dbReference>